<accession>A0A4P6U240</accession>
<protein>
    <submittedName>
        <fullName evidence="2">DUF4352 domain-containing protein</fullName>
    </submittedName>
</protein>
<reference evidence="2 3" key="1">
    <citation type="submission" date="2018-08" db="EMBL/GenBank/DDBJ databases">
        <title>The complete genome sequence of Streptomyces seoulensis, a pioneer strain for nickel superoxide dismutase discovery.</title>
        <authorList>
            <person name="Shin J."/>
            <person name="Lee J.-S."/>
            <person name="Lee E.-J."/>
            <person name="Youn H.-D."/>
        </authorList>
    </citation>
    <scope>NUCLEOTIDE SEQUENCE [LARGE SCALE GENOMIC DNA]</scope>
    <source>
        <strain evidence="2 3">KCTC 9819</strain>
    </source>
</reference>
<dbReference type="OrthoDB" id="4207206at2"/>
<evidence type="ECO:0000256" key="1">
    <source>
        <dbReference type="SAM" id="MobiDB-lite"/>
    </source>
</evidence>
<feature type="region of interest" description="Disordered" evidence="1">
    <location>
        <begin position="1"/>
        <end position="38"/>
    </location>
</feature>
<name>A0A4P6U240_STRSO</name>
<evidence type="ECO:0000313" key="2">
    <source>
        <dbReference type="EMBL" id="QBJ94069.1"/>
    </source>
</evidence>
<feature type="compositionally biased region" description="Low complexity" evidence="1">
    <location>
        <begin position="19"/>
        <end position="37"/>
    </location>
</feature>
<gene>
    <name evidence="2" type="ORF">D0Z67_08760</name>
</gene>
<dbReference type="AlphaFoldDB" id="A0A4P6U240"/>
<organism evidence="2 3">
    <name type="scientific">Streptomyces seoulensis</name>
    <dbReference type="NCBI Taxonomy" id="73044"/>
    <lineage>
        <taxon>Bacteria</taxon>
        <taxon>Bacillati</taxon>
        <taxon>Actinomycetota</taxon>
        <taxon>Actinomycetes</taxon>
        <taxon>Kitasatosporales</taxon>
        <taxon>Streptomycetaceae</taxon>
        <taxon>Streptomyces</taxon>
    </lineage>
</organism>
<evidence type="ECO:0000313" key="3">
    <source>
        <dbReference type="Proteomes" id="UP000292547"/>
    </source>
</evidence>
<keyword evidence="3" id="KW-1185">Reference proteome</keyword>
<dbReference type="Proteomes" id="UP000292547">
    <property type="component" value="Chromosome"/>
</dbReference>
<dbReference type="EMBL" id="CP032229">
    <property type="protein sequence ID" value="QBJ94069.1"/>
    <property type="molecule type" value="Genomic_DNA"/>
</dbReference>
<proteinExistence type="predicted"/>
<sequence>MLVAATAGACGSSEPAPRVTVTTTQTVTAAPSSPPAQDEGVALKMGTEQTLQDDQGVTFTVQALEYQQPFKGPQPEKPDASLGGDTWATVKAKVCDGSGGPLIVDQSVWSLSYADGTSIATTGLNGGDMPKPEFPVEKTLSPGRCAAGLISFPVPGKKTPDRISYELGGSSPIEWAVRK</sequence>
<dbReference type="KEGG" id="sseo:D0Z67_08760"/>